<accession>A0A8S4PHZ1</accession>
<keyword evidence="2" id="KW-0732">Signal</keyword>
<dbReference type="GO" id="GO:0008061">
    <property type="term" value="F:chitin binding"/>
    <property type="evidence" value="ECO:0007669"/>
    <property type="project" value="UniProtKB-KW"/>
</dbReference>
<sequence>MRNNGFAGVMVWSVDLDDFDGTKCRSSTESYPLLRAINRALGPRATPGTRRPGGRIVRTTPDIRTPVPRTRPTTPDDSTIKTQTTRKPDGTTRTETTTRQSTMPQSTRPGGTFDCLNVDDGTYPNPNDCTGYVQCNHGIAHIMPCAPGLVFNPLMKYCDWPYNVPNCKVN</sequence>
<keyword evidence="1" id="KW-0147">Chitin-binding</keyword>
<dbReference type="OrthoDB" id="6044829at2759"/>
<dbReference type="SUPFAM" id="SSF57625">
    <property type="entry name" value="Invertebrate chitin-binding proteins"/>
    <property type="match status" value="1"/>
</dbReference>
<feature type="domain" description="GH18" evidence="8">
    <location>
        <begin position="1"/>
        <end position="44"/>
    </location>
</feature>
<evidence type="ECO:0008006" key="11">
    <source>
        <dbReference type="Google" id="ProtNLM"/>
    </source>
</evidence>
<evidence type="ECO:0000256" key="3">
    <source>
        <dbReference type="ARBA" id="ARBA00022737"/>
    </source>
</evidence>
<evidence type="ECO:0000259" key="8">
    <source>
        <dbReference type="PROSITE" id="PS51910"/>
    </source>
</evidence>
<evidence type="ECO:0000256" key="6">
    <source>
        <dbReference type="SAM" id="MobiDB-lite"/>
    </source>
</evidence>
<dbReference type="PANTHER" id="PTHR23301">
    <property type="entry name" value="CHITIN BINDING PERITROPHIN-A"/>
    <property type="match status" value="1"/>
</dbReference>
<dbReference type="InterPro" id="IPR002557">
    <property type="entry name" value="Chitin-bd_dom"/>
</dbReference>
<feature type="region of interest" description="Disordered" evidence="6">
    <location>
        <begin position="42"/>
        <end position="111"/>
    </location>
</feature>
<dbReference type="PROSITE" id="PS51910">
    <property type="entry name" value="GH18_2"/>
    <property type="match status" value="1"/>
</dbReference>
<dbReference type="Pfam" id="PF01607">
    <property type="entry name" value="CBM_14"/>
    <property type="match status" value="1"/>
</dbReference>
<evidence type="ECO:0000256" key="2">
    <source>
        <dbReference type="ARBA" id="ARBA00022729"/>
    </source>
</evidence>
<keyword evidence="5" id="KW-0325">Glycoprotein</keyword>
<dbReference type="InterPro" id="IPR001223">
    <property type="entry name" value="Glyco_hydro18_cat"/>
</dbReference>
<feature type="compositionally biased region" description="Low complexity" evidence="6">
    <location>
        <begin position="93"/>
        <end position="102"/>
    </location>
</feature>
<reference evidence="9" key="1">
    <citation type="submission" date="2022-03" db="EMBL/GenBank/DDBJ databases">
        <authorList>
            <person name="Martin C."/>
        </authorList>
    </citation>
    <scope>NUCLEOTIDE SEQUENCE</scope>
</reference>
<feature type="compositionally biased region" description="Low complexity" evidence="6">
    <location>
        <begin position="42"/>
        <end position="85"/>
    </location>
</feature>
<keyword evidence="3" id="KW-0677">Repeat</keyword>
<proteinExistence type="predicted"/>
<evidence type="ECO:0000256" key="4">
    <source>
        <dbReference type="ARBA" id="ARBA00023157"/>
    </source>
</evidence>
<dbReference type="InterPro" id="IPR051940">
    <property type="entry name" value="Chitin_bind-dev_reg"/>
</dbReference>
<evidence type="ECO:0000313" key="10">
    <source>
        <dbReference type="Proteomes" id="UP000749559"/>
    </source>
</evidence>
<evidence type="ECO:0000256" key="5">
    <source>
        <dbReference type="ARBA" id="ARBA00023180"/>
    </source>
</evidence>
<organism evidence="9 10">
    <name type="scientific">Owenia fusiformis</name>
    <name type="common">Polychaete worm</name>
    <dbReference type="NCBI Taxonomy" id="6347"/>
    <lineage>
        <taxon>Eukaryota</taxon>
        <taxon>Metazoa</taxon>
        <taxon>Spiralia</taxon>
        <taxon>Lophotrochozoa</taxon>
        <taxon>Annelida</taxon>
        <taxon>Polychaeta</taxon>
        <taxon>Sedentaria</taxon>
        <taxon>Canalipalpata</taxon>
        <taxon>Sabellida</taxon>
        <taxon>Oweniida</taxon>
        <taxon>Oweniidae</taxon>
        <taxon>Owenia</taxon>
    </lineage>
</organism>
<dbReference type="Proteomes" id="UP000749559">
    <property type="component" value="Unassembled WGS sequence"/>
</dbReference>
<keyword evidence="4" id="KW-1015">Disulfide bond</keyword>
<dbReference type="PANTHER" id="PTHR23301:SF0">
    <property type="entry name" value="CHITIN-BINDING TYPE-2 DOMAIN-CONTAINING PROTEIN-RELATED"/>
    <property type="match status" value="1"/>
</dbReference>
<dbReference type="GO" id="GO:0005975">
    <property type="term" value="P:carbohydrate metabolic process"/>
    <property type="evidence" value="ECO:0007669"/>
    <property type="project" value="InterPro"/>
</dbReference>
<dbReference type="PROSITE" id="PS50940">
    <property type="entry name" value="CHIT_BIND_II"/>
    <property type="match status" value="1"/>
</dbReference>
<keyword evidence="10" id="KW-1185">Reference proteome</keyword>
<feature type="domain" description="Chitin-binding type-2" evidence="7">
    <location>
        <begin position="112"/>
        <end position="169"/>
    </location>
</feature>
<evidence type="ECO:0000313" key="9">
    <source>
        <dbReference type="EMBL" id="CAH1791211.1"/>
    </source>
</evidence>
<comment type="caution">
    <text evidence="9">The sequence shown here is derived from an EMBL/GenBank/DDBJ whole genome shotgun (WGS) entry which is preliminary data.</text>
</comment>
<dbReference type="SUPFAM" id="SSF51445">
    <property type="entry name" value="(Trans)glycosidases"/>
    <property type="match status" value="1"/>
</dbReference>
<dbReference type="EMBL" id="CAIIXF020000008">
    <property type="protein sequence ID" value="CAH1791211.1"/>
    <property type="molecule type" value="Genomic_DNA"/>
</dbReference>
<evidence type="ECO:0000259" key="7">
    <source>
        <dbReference type="PROSITE" id="PS50940"/>
    </source>
</evidence>
<dbReference type="InterPro" id="IPR036508">
    <property type="entry name" value="Chitin-bd_dom_sf"/>
</dbReference>
<protein>
    <recommendedName>
        <fullName evidence="11">Chitinase</fullName>
    </recommendedName>
</protein>
<gene>
    <name evidence="9" type="ORF">OFUS_LOCUS16323</name>
</gene>
<dbReference type="SMART" id="SM00494">
    <property type="entry name" value="ChtBD2"/>
    <property type="match status" value="1"/>
</dbReference>
<dbReference type="AlphaFoldDB" id="A0A8S4PHZ1"/>
<dbReference type="Gene3D" id="3.20.20.80">
    <property type="entry name" value="Glycosidases"/>
    <property type="match status" value="1"/>
</dbReference>
<dbReference type="GO" id="GO:0005576">
    <property type="term" value="C:extracellular region"/>
    <property type="evidence" value="ECO:0007669"/>
    <property type="project" value="InterPro"/>
</dbReference>
<name>A0A8S4PHZ1_OWEFU</name>
<dbReference type="InterPro" id="IPR017853">
    <property type="entry name" value="GH"/>
</dbReference>
<evidence type="ECO:0000256" key="1">
    <source>
        <dbReference type="ARBA" id="ARBA00022669"/>
    </source>
</evidence>